<proteinExistence type="predicted"/>
<dbReference type="Proteomes" id="UP001056386">
    <property type="component" value="Chromosome 2"/>
</dbReference>
<dbReference type="RefSeq" id="WP_252836482.1">
    <property type="nucleotide sequence ID" value="NZ_CP099583.1"/>
</dbReference>
<gene>
    <name evidence="1" type="ORF">NFI99_11185</name>
</gene>
<evidence type="ECO:0000313" key="1">
    <source>
        <dbReference type="EMBL" id="USS42737.1"/>
    </source>
</evidence>
<protein>
    <recommendedName>
        <fullName evidence="3">Bacteriophage protein</fullName>
    </recommendedName>
</protein>
<sequence>MVPSDFTIQAGKFVAGAWAEVFEASNTVITQSRLFGLTGIRIIEDPNVPQILADMKILSQMLDTVVAELGNLDFDTDTVRKLLNTKEQLSKLENVAAAIVADDEKLYNEAVEKLQQQAFF</sequence>
<evidence type="ECO:0000313" key="2">
    <source>
        <dbReference type="Proteomes" id="UP001056386"/>
    </source>
</evidence>
<accession>A0ABY5B6R9</accession>
<dbReference type="EMBL" id="CP099583">
    <property type="protein sequence ID" value="USS42737.1"/>
    <property type="molecule type" value="Genomic_DNA"/>
</dbReference>
<name>A0ABY5B6R9_BURGL</name>
<reference evidence="1" key="1">
    <citation type="submission" date="2022-06" db="EMBL/GenBank/DDBJ databases">
        <title>Draft genome sequence of Burkholderia glumae strain GR20004 isolated from rice panicle showing bacterial panicle blight.</title>
        <authorList>
            <person name="Choi S.Y."/>
            <person name="Lee Y.H."/>
        </authorList>
    </citation>
    <scope>NUCLEOTIDE SEQUENCE</scope>
    <source>
        <strain evidence="1">GR20004</strain>
    </source>
</reference>
<organism evidence="1 2">
    <name type="scientific">Burkholderia glumae</name>
    <name type="common">Pseudomonas glumae</name>
    <dbReference type="NCBI Taxonomy" id="337"/>
    <lineage>
        <taxon>Bacteria</taxon>
        <taxon>Pseudomonadati</taxon>
        <taxon>Pseudomonadota</taxon>
        <taxon>Betaproteobacteria</taxon>
        <taxon>Burkholderiales</taxon>
        <taxon>Burkholderiaceae</taxon>
        <taxon>Burkholderia</taxon>
    </lineage>
</organism>
<evidence type="ECO:0008006" key="3">
    <source>
        <dbReference type="Google" id="ProtNLM"/>
    </source>
</evidence>
<keyword evidence="2" id="KW-1185">Reference proteome</keyword>